<keyword evidence="2" id="KW-1185">Reference proteome</keyword>
<organism evidence="1 2">
    <name type="scientific">Senna tora</name>
    <dbReference type="NCBI Taxonomy" id="362788"/>
    <lineage>
        <taxon>Eukaryota</taxon>
        <taxon>Viridiplantae</taxon>
        <taxon>Streptophyta</taxon>
        <taxon>Embryophyta</taxon>
        <taxon>Tracheophyta</taxon>
        <taxon>Spermatophyta</taxon>
        <taxon>Magnoliopsida</taxon>
        <taxon>eudicotyledons</taxon>
        <taxon>Gunneridae</taxon>
        <taxon>Pentapetalae</taxon>
        <taxon>rosids</taxon>
        <taxon>fabids</taxon>
        <taxon>Fabales</taxon>
        <taxon>Fabaceae</taxon>
        <taxon>Caesalpinioideae</taxon>
        <taxon>Cassia clade</taxon>
        <taxon>Senna</taxon>
    </lineage>
</organism>
<name>A0A834X4R2_9FABA</name>
<dbReference type="EMBL" id="JAAIUW010000003">
    <property type="protein sequence ID" value="KAF7838188.1"/>
    <property type="molecule type" value="Genomic_DNA"/>
</dbReference>
<accession>A0A834X4R2</accession>
<protein>
    <submittedName>
        <fullName evidence="1">Uncharacterized protein</fullName>
    </submittedName>
</protein>
<comment type="caution">
    <text evidence="1">The sequence shown here is derived from an EMBL/GenBank/DDBJ whole genome shotgun (WGS) entry which is preliminary data.</text>
</comment>
<proteinExistence type="predicted"/>
<reference evidence="1" key="1">
    <citation type="submission" date="2020-09" db="EMBL/GenBank/DDBJ databases">
        <title>Genome-Enabled Discovery of Anthraquinone Biosynthesis in Senna tora.</title>
        <authorList>
            <person name="Kang S.-H."/>
            <person name="Pandey R.P."/>
            <person name="Lee C.-M."/>
            <person name="Sim J.-S."/>
            <person name="Jeong J.-T."/>
            <person name="Choi B.-S."/>
            <person name="Jung M."/>
            <person name="Ginzburg D."/>
            <person name="Zhao K."/>
            <person name="Won S.Y."/>
            <person name="Oh T.-J."/>
            <person name="Yu Y."/>
            <person name="Kim N.-H."/>
            <person name="Lee O.R."/>
            <person name="Lee T.-H."/>
            <person name="Bashyal P."/>
            <person name="Kim T.-S."/>
            <person name="Lee W.-H."/>
            <person name="Kawkins C."/>
            <person name="Kim C.-K."/>
            <person name="Kim J.S."/>
            <person name="Ahn B.O."/>
            <person name="Rhee S.Y."/>
            <person name="Sohng J.K."/>
        </authorList>
    </citation>
    <scope>NUCLEOTIDE SEQUENCE</scope>
    <source>
        <tissue evidence="1">Leaf</tissue>
    </source>
</reference>
<dbReference type="AlphaFoldDB" id="A0A834X4R2"/>
<sequence length="51" mass="5590">MLNTSRSDWVWQSVTRGLPFFLPQCGGVDVGKGRCRENEVCCGPVIVIAAH</sequence>
<evidence type="ECO:0000313" key="2">
    <source>
        <dbReference type="Proteomes" id="UP000634136"/>
    </source>
</evidence>
<dbReference type="Proteomes" id="UP000634136">
    <property type="component" value="Unassembled WGS sequence"/>
</dbReference>
<evidence type="ECO:0000313" key="1">
    <source>
        <dbReference type="EMBL" id="KAF7838188.1"/>
    </source>
</evidence>
<gene>
    <name evidence="1" type="ORF">G2W53_006670</name>
</gene>